<keyword evidence="1" id="KW-1133">Transmembrane helix</keyword>
<dbReference type="AlphaFoldDB" id="A0AAD5TCC1"/>
<reference evidence="2" key="1">
    <citation type="submission" date="2020-05" db="EMBL/GenBank/DDBJ databases">
        <title>Phylogenomic resolution of chytrid fungi.</title>
        <authorList>
            <person name="Stajich J.E."/>
            <person name="Amses K."/>
            <person name="Simmons R."/>
            <person name="Seto K."/>
            <person name="Myers J."/>
            <person name="Bonds A."/>
            <person name="Quandt C.A."/>
            <person name="Barry K."/>
            <person name="Liu P."/>
            <person name="Grigoriev I."/>
            <person name="Longcore J.E."/>
            <person name="James T.Y."/>
        </authorList>
    </citation>
    <scope>NUCLEOTIDE SEQUENCE</scope>
    <source>
        <strain evidence="2">JEL0513</strain>
    </source>
</reference>
<comment type="caution">
    <text evidence="2">The sequence shown here is derived from an EMBL/GenBank/DDBJ whole genome shotgun (WGS) entry which is preliminary data.</text>
</comment>
<organism evidence="2 3">
    <name type="scientific">Physocladia obscura</name>
    <dbReference type="NCBI Taxonomy" id="109957"/>
    <lineage>
        <taxon>Eukaryota</taxon>
        <taxon>Fungi</taxon>
        <taxon>Fungi incertae sedis</taxon>
        <taxon>Chytridiomycota</taxon>
        <taxon>Chytridiomycota incertae sedis</taxon>
        <taxon>Chytridiomycetes</taxon>
        <taxon>Chytridiales</taxon>
        <taxon>Chytriomycetaceae</taxon>
        <taxon>Physocladia</taxon>
    </lineage>
</organism>
<protein>
    <submittedName>
        <fullName evidence="2">Uncharacterized protein</fullName>
    </submittedName>
</protein>
<evidence type="ECO:0000313" key="2">
    <source>
        <dbReference type="EMBL" id="KAJ3133545.1"/>
    </source>
</evidence>
<name>A0AAD5TCC1_9FUNG</name>
<dbReference type="InterPro" id="IPR038781">
    <property type="entry name" value="C365.16-ike"/>
</dbReference>
<feature type="transmembrane region" description="Helical" evidence="1">
    <location>
        <begin position="27"/>
        <end position="53"/>
    </location>
</feature>
<keyword evidence="1" id="KW-0472">Membrane</keyword>
<gene>
    <name evidence="2" type="ORF">HK100_004302</name>
</gene>
<proteinExistence type="predicted"/>
<sequence>MVADLNMKTDYSVEIQLGVKHSLGPAILVDCVAGFTTALAIAPIVAIIDRSIIANASGRMSMRDCIREGLNTLANIAESVYLDQKLDPTIPKFISSATVNISLCLWKDHMLARWFGTGSQQPFPKVSYGLFMIRDSMTVISAFTLPPIASGVLQKPGGVGASKRFADTLCQVTIPCLVQAVSSPLHLLSFDLFNRPKARVMERFSFIREKYVSTTLGRMARTLPGFGIGGLVNTNVRAALHQIL</sequence>
<evidence type="ECO:0000256" key="1">
    <source>
        <dbReference type="SAM" id="Phobius"/>
    </source>
</evidence>
<dbReference type="GO" id="GO:0005739">
    <property type="term" value="C:mitochondrion"/>
    <property type="evidence" value="ECO:0007669"/>
    <property type="project" value="TreeGrafter"/>
</dbReference>
<evidence type="ECO:0000313" key="3">
    <source>
        <dbReference type="Proteomes" id="UP001211907"/>
    </source>
</evidence>
<keyword evidence="1" id="KW-0812">Transmembrane</keyword>
<keyword evidence="3" id="KW-1185">Reference proteome</keyword>
<dbReference type="PANTHER" id="PTHR37845:SF1">
    <property type="entry name" value="SEQUENCE ORPHAN"/>
    <property type="match status" value="1"/>
</dbReference>
<dbReference type="PANTHER" id="PTHR37845">
    <property type="entry name" value="SEQUENCE ORPHAN"/>
    <property type="match status" value="1"/>
</dbReference>
<dbReference type="Proteomes" id="UP001211907">
    <property type="component" value="Unassembled WGS sequence"/>
</dbReference>
<accession>A0AAD5TCC1</accession>
<dbReference type="EMBL" id="JADGJH010000214">
    <property type="protein sequence ID" value="KAJ3133545.1"/>
    <property type="molecule type" value="Genomic_DNA"/>
</dbReference>